<accession>A0ACC1H976</accession>
<evidence type="ECO:0000313" key="2">
    <source>
        <dbReference type="Proteomes" id="UP001145114"/>
    </source>
</evidence>
<reference evidence="1" key="1">
    <citation type="submission" date="2022-06" db="EMBL/GenBank/DDBJ databases">
        <title>Phylogenomic reconstructions and comparative analyses of Kickxellomycotina fungi.</title>
        <authorList>
            <person name="Reynolds N.K."/>
            <person name="Stajich J.E."/>
            <person name="Barry K."/>
            <person name="Grigoriev I.V."/>
            <person name="Crous P."/>
            <person name="Smith M.E."/>
        </authorList>
    </citation>
    <scope>NUCLEOTIDE SEQUENCE</scope>
    <source>
        <strain evidence="1">RSA 2271</strain>
    </source>
</reference>
<dbReference type="Proteomes" id="UP001145114">
    <property type="component" value="Unassembled WGS sequence"/>
</dbReference>
<proteinExistence type="predicted"/>
<comment type="caution">
    <text evidence="1">The sequence shown here is derived from an EMBL/GenBank/DDBJ whole genome shotgun (WGS) entry which is preliminary data.</text>
</comment>
<protein>
    <submittedName>
        <fullName evidence="1">Uncharacterized protein</fullName>
    </submittedName>
</protein>
<gene>
    <name evidence="1" type="ORF">EV182_008576</name>
</gene>
<sequence>YLVTGSTDSYIRWWDLRTAKSYKEDTVNVTKGGESVCSVRFGVSSSFLSMATGGGGPGQPAATESLPAGVAVGCVDGTARIYK</sequence>
<feature type="non-terminal residue" evidence="1">
    <location>
        <position position="1"/>
    </location>
</feature>
<keyword evidence="2" id="KW-1185">Reference proteome</keyword>
<dbReference type="EMBL" id="JAMZIH010009643">
    <property type="protein sequence ID" value="KAJ1669820.1"/>
    <property type="molecule type" value="Genomic_DNA"/>
</dbReference>
<name>A0ACC1H976_9FUNG</name>
<organism evidence="1 2">
    <name type="scientific">Spiromyces aspiralis</name>
    <dbReference type="NCBI Taxonomy" id="68401"/>
    <lineage>
        <taxon>Eukaryota</taxon>
        <taxon>Fungi</taxon>
        <taxon>Fungi incertae sedis</taxon>
        <taxon>Zoopagomycota</taxon>
        <taxon>Kickxellomycotina</taxon>
        <taxon>Kickxellomycetes</taxon>
        <taxon>Kickxellales</taxon>
        <taxon>Kickxellaceae</taxon>
        <taxon>Spiromyces</taxon>
    </lineage>
</organism>
<evidence type="ECO:0000313" key="1">
    <source>
        <dbReference type="EMBL" id="KAJ1669820.1"/>
    </source>
</evidence>